<evidence type="ECO:0000256" key="2">
    <source>
        <dbReference type="RuleBase" id="RU003616"/>
    </source>
</evidence>
<feature type="signal peptide" evidence="3">
    <location>
        <begin position="1"/>
        <end position="24"/>
    </location>
</feature>
<evidence type="ECO:0000259" key="4">
    <source>
        <dbReference type="PROSITE" id="PS01031"/>
    </source>
</evidence>
<dbReference type="SUPFAM" id="SSF49764">
    <property type="entry name" value="HSP20-like chaperones"/>
    <property type="match status" value="1"/>
</dbReference>
<reference evidence="5 6" key="1">
    <citation type="journal article" date="2024" name="Microbiol. Immunol.">
        <title>Discovery of a novel spotted fever group Rickettsia, 'Candidatus Rickettsia kedanie,' in unfed larval chigger mites, Leptotrombidium scutellare.</title>
        <authorList>
            <person name="Ogawa M."/>
            <person name="Matsutani M."/>
            <person name="Katayama T."/>
            <person name="Takada N."/>
            <person name="Noda S."/>
            <person name="Takahashi M."/>
            <person name="Kageyama D."/>
            <person name="Hanaoka N."/>
            <person name="Ebihara H."/>
        </authorList>
    </citation>
    <scope>NUCLEOTIDE SEQUENCE [LARGE SCALE GENOMIC DNA]</scope>
    <source>
        <strain evidence="5 6">KNCP2-13</strain>
    </source>
</reference>
<dbReference type="PROSITE" id="PS01031">
    <property type="entry name" value="SHSP"/>
    <property type="match status" value="1"/>
</dbReference>
<comment type="similarity">
    <text evidence="1 2">Belongs to the small heat shock protein (HSP20) family.</text>
</comment>
<dbReference type="Gene3D" id="2.60.40.790">
    <property type="match status" value="1"/>
</dbReference>
<evidence type="ECO:0000313" key="6">
    <source>
        <dbReference type="Proteomes" id="UP001628124"/>
    </source>
</evidence>
<sequence length="179" mass="20473">MLNKVKLYSLTIASIILSINSSLANPNQKDDIELDNRTLYIQSPSRAIDRHFSSFDRYWNNLLNGSMYVYDGDSIGTKIITEDKRYIVIMEVPGYDKSQIKINLKGNHLVVNGSNESDVNKKDNIKDYARRDRRFNDTIELNNDIDHKTISSNLKNGILTIILPRTAIQEADVKEIPVN</sequence>
<name>A0ABP9TYR8_9RICK</name>
<dbReference type="RefSeq" id="WP_412708729.1">
    <property type="nucleotide sequence ID" value="NZ_BAABMM010000051.1"/>
</dbReference>
<dbReference type="EMBL" id="BAABMM010000051">
    <property type="protein sequence ID" value="GAA5253133.1"/>
    <property type="molecule type" value="Genomic_DNA"/>
</dbReference>
<dbReference type="InterPro" id="IPR008978">
    <property type="entry name" value="HSP20-like_chaperone"/>
</dbReference>
<feature type="chain" id="PRO_5046691723" evidence="3">
    <location>
        <begin position="25"/>
        <end position="179"/>
    </location>
</feature>
<evidence type="ECO:0000256" key="3">
    <source>
        <dbReference type="SAM" id="SignalP"/>
    </source>
</evidence>
<proteinExistence type="inferred from homology"/>
<keyword evidence="3" id="KW-0732">Signal</keyword>
<gene>
    <name evidence="5" type="ORF">KNCP2_14230</name>
</gene>
<dbReference type="PANTHER" id="PTHR11527">
    <property type="entry name" value="HEAT-SHOCK PROTEIN 20 FAMILY MEMBER"/>
    <property type="match status" value="1"/>
</dbReference>
<evidence type="ECO:0000313" key="5">
    <source>
        <dbReference type="EMBL" id="GAA5253133.1"/>
    </source>
</evidence>
<dbReference type="Proteomes" id="UP001628124">
    <property type="component" value="Unassembled WGS sequence"/>
</dbReference>
<accession>A0ABP9TYR8</accession>
<dbReference type="CDD" id="cd06464">
    <property type="entry name" value="ACD_sHsps-like"/>
    <property type="match status" value="1"/>
</dbReference>
<comment type="caution">
    <text evidence="5">The sequence shown here is derived from an EMBL/GenBank/DDBJ whole genome shotgun (WGS) entry which is preliminary data.</text>
</comment>
<dbReference type="Pfam" id="PF00011">
    <property type="entry name" value="HSP20"/>
    <property type="match status" value="1"/>
</dbReference>
<dbReference type="InterPro" id="IPR002068">
    <property type="entry name" value="A-crystallin/Hsp20_dom"/>
</dbReference>
<protein>
    <submittedName>
        <fullName evidence="5">Hsp20/alpha crystallin family protein</fullName>
    </submittedName>
</protein>
<keyword evidence="6" id="KW-1185">Reference proteome</keyword>
<evidence type="ECO:0000256" key="1">
    <source>
        <dbReference type="PROSITE-ProRule" id="PRU00285"/>
    </source>
</evidence>
<organism evidence="5 6">
    <name type="scientific">Candidatus Rickettsia kedanie</name>
    <dbReference type="NCBI Taxonomy" id="3115352"/>
    <lineage>
        <taxon>Bacteria</taxon>
        <taxon>Pseudomonadati</taxon>
        <taxon>Pseudomonadota</taxon>
        <taxon>Alphaproteobacteria</taxon>
        <taxon>Rickettsiales</taxon>
        <taxon>Rickettsiaceae</taxon>
        <taxon>Rickettsieae</taxon>
        <taxon>Rickettsia</taxon>
        <taxon>spotted fever group</taxon>
    </lineage>
</organism>
<dbReference type="InterPro" id="IPR031107">
    <property type="entry name" value="Small_HSP"/>
</dbReference>
<feature type="domain" description="SHSP" evidence="4">
    <location>
        <begin position="66"/>
        <end position="179"/>
    </location>
</feature>